<organism evidence="7 8">
    <name type="scientific">Stomoxys calcitrans</name>
    <name type="common">Stable fly</name>
    <name type="synonym">Conops calcitrans</name>
    <dbReference type="NCBI Taxonomy" id="35570"/>
    <lineage>
        <taxon>Eukaryota</taxon>
        <taxon>Metazoa</taxon>
        <taxon>Ecdysozoa</taxon>
        <taxon>Arthropoda</taxon>
        <taxon>Hexapoda</taxon>
        <taxon>Insecta</taxon>
        <taxon>Pterygota</taxon>
        <taxon>Neoptera</taxon>
        <taxon>Endopterygota</taxon>
        <taxon>Diptera</taxon>
        <taxon>Brachycera</taxon>
        <taxon>Muscomorpha</taxon>
        <taxon>Muscoidea</taxon>
        <taxon>Muscidae</taxon>
        <taxon>Stomoxys</taxon>
    </lineage>
</organism>
<evidence type="ECO:0000256" key="5">
    <source>
        <dbReference type="ARBA" id="ARBA00038268"/>
    </source>
</evidence>
<dbReference type="InterPro" id="IPR004299">
    <property type="entry name" value="MBOAT_fam"/>
</dbReference>
<dbReference type="PANTHER" id="PTHR13285">
    <property type="entry name" value="ACYLTRANSFERASE"/>
    <property type="match status" value="1"/>
</dbReference>
<evidence type="ECO:0000313" key="8">
    <source>
        <dbReference type="Proteomes" id="UP000095300"/>
    </source>
</evidence>
<dbReference type="Pfam" id="PF03062">
    <property type="entry name" value="MBOAT"/>
    <property type="match status" value="1"/>
</dbReference>
<keyword evidence="2 6" id="KW-0812">Transmembrane</keyword>
<keyword evidence="3 6" id="KW-1133">Transmembrane helix</keyword>
<feature type="transmembrane region" description="Helical" evidence="6">
    <location>
        <begin position="440"/>
        <end position="461"/>
    </location>
</feature>
<evidence type="ECO:0000256" key="6">
    <source>
        <dbReference type="SAM" id="Phobius"/>
    </source>
</evidence>
<accession>A0A1I8P814</accession>
<keyword evidence="8" id="KW-1185">Reference proteome</keyword>
<comment type="similarity">
    <text evidence="5">Belongs to the membrane-bound acyltransferase family. HHAT subfamily.</text>
</comment>
<comment type="subcellular location">
    <subcellularLocation>
        <location evidence="1">Membrane</location>
        <topology evidence="1">Multi-pass membrane protein</topology>
    </subcellularLocation>
</comment>
<sequence length="505" mass="59468">MQPKMKPKLHKSELFLYFGVYIVYIVYELWVLVKARHKILAIAQYEFPQGWSFLRSRKDDTNDELYAFTEYIQQNWYWYLFHLAVVNIVRRYRPQWPQSLTNAFICIAILMLTMSLTSMGLISSLIASYFFVAKLQSKIFVWLLSIAWMVVMIFMKSNKTLQESMGYMEFHHVMVSLCWCILRGCSYSLQMAKSYKSGEQNAEMKYALTHYLGYSLYFPCFTLGPFMGYHRYIDPLVDYKEADLCVAKGNFKLFAWHIARVGFWWLVLEIALHYVYVHYMALDIEAVKVLDTKFGLYAVGYFMGQFFFMHYIIVYGLGIAFAQYDGLNPPRKPRCIGLVHNYSDMWKYFDEGLYEFLFTHIYAELCSKDSSALRKILSTAATFSFVFLWHGHYWYVFVWSVLNFCCLVLEKIVKTLTLSSTYNDIMRHKVGLSEGGIQRLNAFLGSQIFIPAAFSNCYFISGLDVGNYLMGEAYLGGWWNYLTLTFCTYCFFQCCEIIMHKRYTQ</sequence>
<feature type="transmembrane region" description="Helical" evidence="6">
    <location>
        <begin position="104"/>
        <end position="133"/>
    </location>
</feature>
<feature type="transmembrane region" description="Helical" evidence="6">
    <location>
        <begin position="396"/>
        <end position="419"/>
    </location>
</feature>
<proteinExistence type="inferred from homology"/>
<dbReference type="STRING" id="35570.A0A1I8P814"/>
<evidence type="ECO:0000256" key="3">
    <source>
        <dbReference type="ARBA" id="ARBA00022989"/>
    </source>
</evidence>
<evidence type="ECO:0000313" key="7">
    <source>
        <dbReference type="EnsemblMetazoa" id="SCAU005656-PB"/>
    </source>
</evidence>
<dbReference type="EnsemblMetazoa" id="SCAU005656-RB">
    <property type="protein sequence ID" value="SCAU005656-PB"/>
    <property type="gene ID" value="SCAU005656"/>
</dbReference>
<feature type="transmembrane region" description="Helical" evidence="6">
    <location>
        <begin position="253"/>
        <end position="276"/>
    </location>
</feature>
<name>A0A1I8P814_STOCA</name>
<dbReference type="GO" id="GO:0005783">
    <property type="term" value="C:endoplasmic reticulum"/>
    <property type="evidence" value="ECO:0007669"/>
    <property type="project" value="TreeGrafter"/>
</dbReference>
<protein>
    <recommendedName>
        <fullName evidence="9">Protein-cysteine N-palmitoyltransferase Rasp</fullName>
    </recommendedName>
</protein>
<keyword evidence="4 6" id="KW-0472">Membrane</keyword>
<feature type="transmembrane region" description="Helical" evidence="6">
    <location>
        <begin position="296"/>
        <end position="322"/>
    </location>
</feature>
<feature type="transmembrane region" description="Helical" evidence="6">
    <location>
        <begin position="139"/>
        <end position="158"/>
    </location>
</feature>
<feature type="transmembrane region" description="Helical" evidence="6">
    <location>
        <begin position="211"/>
        <end position="232"/>
    </location>
</feature>
<evidence type="ECO:0000256" key="2">
    <source>
        <dbReference type="ARBA" id="ARBA00022692"/>
    </source>
</evidence>
<dbReference type="InterPro" id="IPR051085">
    <property type="entry name" value="MB_O-acyltransferase"/>
</dbReference>
<feature type="transmembrane region" description="Helical" evidence="6">
    <location>
        <begin position="481"/>
        <end position="499"/>
    </location>
</feature>
<feature type="transmembrane region" description="Helical" evidence="6">
    <location>
        <begin position="14"/>
        <end position="33"/>
    </location>
</feature>
<evidence type="ECO:0000256" key="1">
    <source>
        <dbReference type="ARBA" id="ARBA00004141"/>
    </source>
</evidence>
<reference evidence="7" key="1">
    <citation type="submission" date="2020-05" db="UniProtKB">
        <authorList>
            <consortium name="EnsemblMetazoa"/>
        </authorList>
    </citation>
    <scope>IDENTIFICATION</scope>
    <source>
        <strain evidence="7">USDA</strain>
    </source>
</reference>
<dbReference type="GO" id="GO:0016020">
    <property type="term" value="C:membrane"/>
    <property type="evidence" value="ECO:0007669"/>
    <property type="project" value="UniProtKB-SubCell"/>
</dbReference>
<dbReference type="GO" id="GO:0016409">
    <property type="term" value="F:palmitoyltransferase activity"/>
    <property type="evidence" value="ECO:0007669"/>
    <property type="project" value="TreeGrafter"/>
</dbReference>
<dbReference type="OrthoDB" id="420606at2759"/>
<dbReference type="VEuPathDB" id="VectorBase:SCAU005656"/>
<gene>
    <name evidence="7" type="primary">106093535</name>
</gene>
<dbReference type="Proteomes" id="UP000095300">
    <property type="component" value="Unassembled WGS sequence"/>
</dbReference>
<evidence type="ECO:0008006" key="9">
    <source>
        <dbReference type="Google" id="ProtNLM"/>
    </source>
</evidence>
<dbReference type="KEGG" id="scac:106093535"/>
<dbReference type="PANTHER" id="PTHR13285:SF18">
    <property type="entry name" value="PROTEIN-CYSTEINE N-PALMITOYLTRANSFERASE RASP"/>
    <property type="match status" value="1"/>
</dbReference>
<evidence type="ECO:0000256" key="4">
    <source>
        <dbReference type="ARBA" id="ARBA00023136"/>
    </source>
</evidence>
<dbReference type="AlphaFoldDB" id="A0A1I8P814"/>